<feature type="domain" description="Helicase HerA central" evidence="2">
    <location>
        <begin position="1344"/>
        <end position="1553"/>
    </location>
</feature>
<sequence length="1674" mass="181518">MTASANGVLTSTLAEYIASILDQAEAGHCVRVDDVNTALAPDLASALSQKLPAAAIHVLRARPQGNLDIAAERAIEIRNRKRQPCVLVVPAGEGHAASSLDNSFRRIPVLAAYHHVERLLLNRIGDQGVRELATRNRRWLRAQRQEAWTEFLAQLCVEPSEATFGRHLWMVGLVPDHAEHPGDRVERNRLAVQAISRPTRPSAAMDERFTVAGLQDGPWRGPLRRFCEQRGAQLANPRLWTQAIAEHFPELTFDKWVLAEDIAEDIDELEVVPFTRAAGTVEKWSKLKQGADGQLVLEVPEGGVGSVTVKWRTAPANVAVVASWELSVVPPNDLRTDDTEPLALTVIAGARRQGTVKVALDEDSLTDGTRFVVSVRAIGEHGESVNLTSGELAAADSQEFQIVGAQVGETKTRRTAAASVPEAVVRAALDGLDDLSEDLVSWDLDGQVFSLRLGNKRAVQVRICAPLISWQRAATARPDRPVHLRASGSHGTPLDLDRVQQVELPLPTALRRARAEFLSALAGTPHRDTVESAAWDDVLRDLAVAYGATYKRALELPGQQLDDLLRMDTVSIDVLRSNTVIRAVVVLPTHPLRAVWAATHDRVLRDWAHQLTELTPRGARAHMVDAGLVTQVVPANLPFTVPVDGALAVYTEELTFGSGLYLVPSNVDSEAAAESVASVLELQRAGSTMRASSQMVAERIQAYEAAHNPGGTLRVLAVNPGSGELLAGALREPVQVSEEEDEEDPRRLEILAYSDSPSYTHPVAALSGLQQSLRRRELARKTTHLTPPLSLSVRPVDQLKTDLQDAHLTVIQDIGAPKVEFGADPERRPAFEDLLVPIVTRSFSAAGDLVWESVPATGPAAGGSDGELPVVHRTHQRAVARLASGPDGTVPAVRVVLDGEHQARIGAAHGRSDWVIGIDRFIGVDLFESGATGAIGKSYILDYAPDFVEGIGERLTVTTANRREVELLLEEAMRDLGLAEVQDSVGGVLSTLAVVSGRLALRLLENTNHAREAVALAAVIAHLRERGDLEGLIVVPVDAHPEIFGVAARDEGAGHRCDLLLVRVSQRSFKIECIEVKSRKEARLPQMLADHIVDQLQDTKRVLQSRFFANDPPRIDVKLQLARLASILHYYADRSARHGLIAEERAAEVHRHIDRVIEGQVVPEISLRGYVISLAGGEGFKKKYGEVPLNVLTANDLGNLGFTTVLPMPSARSEPDAPMSPGLPAQRRAGNPASPTPASRPEPQPAPAHATQQPDPLWKLESQAAAKDDPRSPTEGEQSAGSDSDGASPDSRRRARWTSAPRNELPAATPAPSGSEGGEGPGTGKPIDPKNPREVETVLGVDASSSDVLWRVSTQGSPHAFIIGIPGQGKSVTTRHIIRSFADQGLPSLVFDFHGDMAADPPSGSTVLNAAEGLPFSPFEADVRVGRPINTTAWEISEIVAYVTKLGEIQRNHVYDALQAMYSARGWQGVNRGDSVPVISEFGDAVEIAEANARGRNARQRLRPMTDFGLFRDDADTAFDLLNAYRGGVVVDLSQLGLEEVQLFAASFILRKIYREMFNWPQDHTLKLAVVLDEAHRMARDVTLPKLMKEGRKYGISVIVASQSADDFHKDVLGNAGTKIVFRTNHPASRAVSGYLRGRSGLDLSVEIEKLNVGAAYVATPDHPQARRTYMRDD</sequence>
<accession>A0ABS4Z750</accession>
<dbReference type="PANTHER" id="PTHR30121:SF6">
    <property type="entry name" value="SLR6007 PROTEIN"/>
    <property type="match status" value="1"/>
</dbReference>
<evidence type="ECO:0000313" key="5">
    <source>
        <dbReference type="Proteomes" id="UP000758168"/>
    </source>
</evidence>
<evidence type="ECO:0000313" key="4">
    <source>
        <dbReference type="EMBL" id="MBP2416876.1"/>
    </source>
</evidence>
<dbReference type="InterPro" id="IPR051162">
    <property type="entry name" value="T4SS_component"/>
</dbReference>
<dbReference type="InterPro" id="IPR027417">
    <property type="entry name" value="P-loop_NTPase"/>
</dbReference>
<evidence type="ECO:0000256" key="1">
    <source>
        <dbReference type="SAM" id="MobiDB-lite"/>
    </source>
</evidence>
<feature type="compositionally biased region" description="Low complexity" evidence="1">
    <location>
        <begin position="1279"/>
        <end position="1289"/>
    </location>
</feature>
<feature type="domain" description="TraD/TraG TraM recognition site" evidence="3">
    <location>
        <begin position="1568"/>
        <end position="1626"/>
    </location>
</feature>
<dbReference type="SUPFAM" id="SSF52540">
    <property type="entry name" value="P-loop containing nucleoside triphosphate hydrolases"/>
    <property type="match status" value="1"/>
</dbReference>
<feature type="region of interest" description="Disordered" evidence="1">
    <location>
        <begin position="1208"/>
        <end position="1332"/>
    </location>
</feature>
<dbReference type="Pfam" id="PF12696">
    <property type="entry name" value="TraG-D_C"/>
    <property type="match status" value="1"/>
</dbReference>
<evidence type="ECO:0000259" key="2">
    <source>
        <dbReference type="Pfam" id="PF01935"/>
    </source>
</evidence>
<name>A0ABS4Z750_9ACTN</name>
<dbReference type="RefSeq" id="WP_210054905.1">
    <property type="nucleotide sequence ID" value="NZ_JAGIOB010000001.1"/>
</dbReference>
<feature type="compositionally biased region" description="Low complexity" evidence="1">
    <location>
        <begin position="1247"/>
        <end position="1256"/>
    </location>
</feature>
<dbReference type="Proteomes" id="UP000758168">
    <property type="component" value="Unassembled WGS sequence"/>
</dbReference>
<dbReference type="EMBL" id="JAGIOB010000001">
    <property type="protein sequence ID" value="MBP2416876.1"/>
    <property type="molecule type" value="Genomic_DNA"/>
</dbReference>
<evidence type="ECO:0008006" key="6">
    <source>
        <dbReference type="Google" id="ProtNLM"/>
    </source>
</evidence>
<dbReference type="CDD" id="cd01127">
    <property type="entry name" value="TrwB_TraG_TraD_VirD4"/>
    <property type="match status" value="1"/>
</dbReference>
<dbReference type="InterPro" id="IPR032689">
    <property type="entry name" value="TraG-D_C"/>
</dbReference>
<feature type="compositionally biased region" description="Pro residues" evidence="1">
    <location>
        <begin position="1234"/>
        <end position="1246"/>
    </location>
</feature>
<dbReference type="PANTHER" id="PTHR30121">
    <property type="entry name" value="UNCHARACTERIZED PROTEIN YJGR-RELATED"/>
    <property type="match status" value="1"/>
</dbReference>
<dbReference type="Pfam" id="PF01935">
    <property type="entry name" value="DUF87"/>
    <property type="match status" value="1"/>
</dbReference>
<proteinExistence type="predicted"/>
<comment type="caution">
    <text evidence="4">The sequence shown here is derived from an EMBL/GenBank/DDBJ whole genome shotgun (WGS) entry which is preliminary data.</text>
</comment>
<dbReference type="InterPro" id="IPR002789">
    <property type="entry name" value="HerA_central"/>
</dbReference>
<protein>
    <recommendedName>
        <fullName evidence="6">DNA helicase HerA, contains HAS-barrel and ATPase domains</fullName>
    </recommendedName>
</protein>
<organism evidence="4 5">
    <name type="scientific">Microlunatus capsulatus</name>
    <dbReference type="NCBI Taxonomy" id="99117"/>
    <lineage>
        <taxon>Bacteria</taxon>
        <taxon>Bacillati</taxon>
        <taxon>Actinomycetota</taxon>
        <taxon>Actinomycetes</taxon>
        <taxon>Propionibacteriales</taxon>
        <taxon>Propionibacteriaceae</taxon>
        <taxon>Microlunatus</taxon>
    </lineage>
</organism>
<dbReference type="Gene3D" id="3.40.50.300">
    <property type="entry name" value="P-loop containing nucleotide triphosphate hydrolases"/>
    <property type="match status" value="2"/>
</dbReference>
<gene>
    <name evidence="4" type="ORF">JOF54_001798</name>
</gene>
<keyword evidence="5" id="KW-1185">Reference proteome</keyword>
<evidence type="ECO:0000259" key="3">
    <source>
        <dbReference type="Pfam" id="PF12696"/>
    </source>
</evidence>
<reference evidence="4 5" key="1">
    <citation type="submission" date="2021-03" db="EMBL/GenBank/DDBJ databases">
        <title>Sequencing the genomes of 1000 actinobacteria strains.</title>
        <authorList>
            <person name="Klenk H.-P."/>
        </authorList>
    </citation>
    <scope>NUCLEOTIDE SEQUENCE [LARGE SCALE GENOMIC DNA]</scope>
    <source>
        <strain evidence="4 5">DSM 12936</strain>
    </source>
</reference>